<dbReference type="PANTHER" id="PTHR47338">
    <property type="entry name" value="ZN(II)2CYS6 TRANSCRIPTION FACTOR (EUROFUNG)-RELATED"/>
    <property type="match status" value="1"/>
</dbReference>
<dbReference type="GeneID" id="8107963"/>
<evidence type="ECO:0000313" key="7">
    <source>
        <dbReference type="Proteomes" id="UP000001745"/>
    </source>
</evidence>
<dbReference type="InterPro" id="IPR050815">
    <property type="entry name" value="TF_fung"/>
</dbReference>
<evidence type="ECO:0000256" key="1">
    <source>
        <dbReference type="ARBA" id="ARBA00004123"/>
    </source>
</evidence>
<dbReference type="AlphaFoldDB" id="B8M4N9"/>
<sequence length="663" mass="74599">MSADEARPPKRARQACEPCRQDAPVNGLLAHTVNVLASIVSMPTSPMKDPTLLGRCVRREPVRSVIASTTATSRNRPTYPESTGNVPVQESVTRYQRNEQTVLSASRLFLTYCSCQPLPLFHHDSFFASLSARDTELVDAIQALAFRFSEGGITDPIIEQQINIQTENCRKQVMDRLANGTVELSTLQALCLLSLIEHTAGNTTRAGANLKLASYLLESLKPNCTEFPKNLENTRDETELCHWSIHILCNLLDDPSQLSVTAPGNQPYGAPLRPQERFFMPGPNHRADRGLSEPKGDHGLLACVIRLSDVWKLARIYASTRVDQESAPPWSPQSDYSIITFSHTEIESQTPLKYRLHASRFPDTSPADILEKRAYWGPWLFIQLVWHAIPCILNHPFLLSMRLKNFRHTMPQSFLRNSFEQITLHTGWILYFVDLLETKQYEVSDPTLGQCVAVVATIYLQHSFVDELSFREKAQAGFEKCMRFLRRMALRWPHIERQVRNLQQLRDSISAGEVQQQDPSLHAARDSGRQWLFNVNLLSQILECNNASQAYNPSGDIFGPELARDRVAYASRSGTFTPDPDFTFIGVPGISGHKTVAKEVVTYPPNQLQSQVDLMYHVSPSAPIDLSNLLDNQPGLLDAPEAAFLQPYDYGRAIENWLNFSAA</sequence>
<keyword evidence="7" id="KW-1185">Reference proteome</keyword>
<dbReference type="GO" id="GO:0005634">
    <property type="term" value="C:nucleus"/>
    <property type="evidence" value="ECO:0007669"/>
    <property type="project" value="UniProtKB-SubCell"/>
</dbReference>
<dbReference type="PhylomeDB" id="B8M4N9"/>
<evidence type="ECO:0000256" key="5">
    <source>
        <dbReference type="ARBA" id="ARBA00023242"/>
    </source>
</evidence>
<reference evidence="7" key="1">
    <citation type="journal article" date="2015" name="Genome Announc.">
        <title>Genome sequence of the AIDS-associated pathogen Penicillium marneffei (ATCC18224) and its near taxonomic relative Talaromyces stipitatus (ATCC10500).</title>
        <authorList>
            <person name="Nierman W.C."/>
            <person name="Fedorova-Abrams N.D."/>
            <person name="Andrianopoulos A."/>
        </authorList>
    </citation>
    <scope>NUCLEOTIDE SEQUENCE [LARGE SCALE GENOMIC DNA]</scope>
    <source>
        <strain evidence="7">ATCC 10500 / CBS 375.48 / QM 6759 / NRRL 1006</strain>
    </source>
</reference>
<dbReference type="eggNOG" id="ENOG502QQ29">
    <property type="taxonomic scope" value="Eukaryota"/>
</dbReference>
<dbReference type="HOGENOM" id="CLU_015161_3_1_1"/>
<dbReference type="Proteomes" id="UP000001745">
    <property type="component" value="Unassembled WGS sequence"/>
</dbReference>
<dbReference type="InParanoid" id="B8M4N9"/>
<dbReference type="STRING" id="441959.B8M4N9"/>
<evidence type="ECO:0000256" key="3">
    <source>
        <dbReference type="ARBA" id="ARBA00023015"/>
    </source>
</evidence>
<organism evidence="6 7">
    <name type="scientific">Talaromyces stipitatus (strain ATCC 10500 / CBS 375.48 / QM 6759 / NRRL 1006)</name>
    <name type="common">Penicillium stipitatum</name>
    <dbReference type="NCBI Taxonomy" id="441959"/>
    <lineage>
        <taxon>Eukaryota</taxon>
        <taxon>Fungi</taxon>
        <taxon>Dikarya</taxon>
        <taxon>Ascomycota</taxon>
        <taxon>Pezizomycotina</taxon>
        <taxon>Eurotiomycetes</taxon>
        <taxon>Eurotiomycetidae</taxon>
        <taxon>Eurotiales</taxon>
        <taxon>Trichocomaceae</taxon>
        <taxon>Talaromyces</taxon>
        <taxon>Talaromyces sect. Talaromyces</taxon>
    </lineage>
</organism>
<accession>B8M4N9</accession>
<keyword evidence="5" id="KW-0539">Nucleus</keyword>
<gene>
    <name evidence="6" type="ORF">TSTA_025510</name>
</gene>
<keyword evidence="4" id="KW-0804">Transcription</keyword>
<proteinExistence type="predicted"/>
<dbReference type="PANTHER" id="PTHR47338:SF9">
    <property type="entry name" value="ZN(II)2CYS6 TRANSCRIPTION FACTOR (EUROFUNG)"/>
    <property type="match status" value="1"/>
</dbReference>
<dbReference type="VEuPathDB" id="FungiDB:TSTA_025510"/>
<dbReference type="CDD" id="cd12148">
    <property type="entry name" value="fungal_TF_MHR"/>
    <property type="match status" value="1"/>
</dbReference>
<dbReference type="GO" id="GO:0046872">
    <property type="term" value="F:metal ion binding"/>
    <property type="evidence" value="ECO:0007669"/>
    <property type="project" value="UniProtKB-KW"/>
</dbReference>
<dbReference type="RefSeq" id="XP_002479668.1">
    <property type="nucleotide sequence ID" value="XM_002479623.1"/>
</dbReference>
<evidence type="ECO:0008006" key="8">
    <source>
        <dbReference type="Google" id="ProtNLM"/>
    </source>
</evidence>
<evidence type="ECO:0000256" key="4">
    <source>
        <dbReference type="ARBA" id="ARBA00023163"/>
    </source>
</evidence>
<comment type="subcellular location">
    <subcellularLocation>
        <location evidence="1">Nucleus</location>
    </subcellularLocation>
</comment>
<dbReference type="GO" id="GO:0000981">
    <property type="term" value="F:DNA-binding transcription factor activity, RNA polymerase II-specific"/>
    <property type="evidence" value="ECO:0007669"/>
    <property type="project" value="InterPro"/>
</dbReference>
<name>B8M4N9_TALSN</name>
<dbReference type="EMBL" id="EQ962654">
    <property type="protein sequence ID" value="EED19234.1"/>
    <property type="molecule type" value="Genomic_DNA"/>
</dbReference>
<evidence type="ECO:0000256" key="2">
    <source>
        <dbReference type="ARBA" id="ARBA00022723"/>
    </source>
</evidence>
<dbReference type="OMA" id="IYLQHSF"/>
<evidence type="ECO:0000313" key="6">
    <source>
        <dbReference type="EMBL" id="EED19234.1"/>
    </source>
</evidence>
<protein>
    <recommendedName>
        <fullName evidence="8">C6 transcription factor</fullName>
    </recommendedName>
</protein>
<keyword evidence="3" id="KW-0805">Transcription regulation</keyword>
<dbReference type="OrthoDB" id="2943660at2759"/>
<keyword evidence="2" id="KW-0479">Metal-binding</keyword>